<reference evidence="1" key="1">
    <citation type="journal article" date="2014" name="Int. J. Syst. Evol. Microbiol.">
        <title>Complete genome sequence of Corynebacterium casei LMG S-19264T (=DSM 44701T), isolated from a smear-ripened cheese.</title>
        <authorList>
            <consortium name="US DOE Joint Genome Institute (JGI-PGF)"/>
            <person name="Walter F."/>
            <person name="Albersmeier A."/>
            <person name="Kalinowski J."/>
            <person name="Ruckert C."/>
        </authorList>
    </citation>
    <scope>NUCLEOTIDE SEQUENCE</scope>
    <source>
        <strain evidence="1">CGMCC 1.15958</strain>
    </source>
</reference>
<evidence type="ECO:0000313" key="1">
    <source>
        <dbReference type="EMBL" id="GGD74483.1"/>
    </source>
</evidence>
<reference evidence="1" key="2">
    <citation type="submission" date="2020-09" db="EMBL/GenBank/DDBJ databases">
        <authorList>
            <person name="Sun Q."/>
            <person name="Zhou Y."/>
        </authorList>
    </citation>
    <scope>NUCLEOTIDE SEQUENCE</scope>
    <source>
        <strain evidence="1">CGMCC 1.15958</strain>
    </source>
</reference>
<dbReference type="RefSeq" id="WP_188769316.1">
    <property type="nucleotide sequence ID" value="NZ_BMKK01000011.1"/>
</dbReference>
<dbReference type="NCBIfam" id="NF038153">
    <property type="entry name" value="lant_leader_L1a"/>
    <property type="match status" value="1"/>
</dbReference>
<sequence length="76" mass="8020">MKKKVTTGKKLSFDKETVARLGDEAQQLQGGAITIDVSKGSCGCMSTHRQDDEDLANIAAKSCCEDSCRAVAVAAQ</sequence>
<accession>A0A917DWY6</accession>
<name>A0A917DWY6_9BACT</name>
<comment type="caution">
    <text evidence="1">The sequence shown here is derived from an EMBL/GenBank/DDBJ whole genome shotgun (WGS) entry which is preliminary data.</text>
</comment>
<protein>
    <submittedName>
        <fullName evidence="1">Uncharacterized protein</fullName>
    </submittedName>
</protein>
<keyword evidence="2" id="KW-1185">Reference proteome</keyword>
<dbReference type="Proteomes" id="UP000609064">
    <property type="component" value="Unassembled WGS sequence"/>
</dbReference>
<gene>
    <name evidence="1" type="ORF">GCM10011514_43180</name>
</gene>
<dbReference type="AlphaFoldDB" id="A0A917DWY6"/>
<proteinExistence type="predicted"/>
<dbReference type="InterPro" id="IPR058238">
    <property type="entry name" value="Lant_leader_dom"/>
</dbReference>
<organism evidence="1 2">
    <name type="scientific">Emticicia aquatilis</name>
    <dbReference type="NCBI Taxonomy" id="1537369"/>
    <lineage>
        <taxon>Bacteria</taxon>
        <taxon>Pseudomonadati</taxon>
        <taxon>Bacteroidota</taxon>
        <taxon>Cytophagia</taxon>
        <taxon>Cytophagales</taxon>
        <taxon>Leadbetterellaceae</taxon>
        <taxon>Emticicia</taxon>
    </lineage>
</organism>
<evidence type="ECO:0000313" key="2">
    <source>
        <dbReference type="Proteomes" id="UP000609064"/>
    </source>
</evidence>
<dbReference type="EMBL" id="BMKK01000011">
    <property type="protein sequence ID" value="GGD74483.1"/>
    <property type="molecule type" value="Genomic_DNA"/>
</dbReference>